<comment type="caution">
    <text evidence="1">The sequence shown here is derived from an EMBL/GenBank/DDBJ whole genome shotgun (WGS) entry which is preliminary data.</text>
</comment>
<keyword evidence="2" id="KW-1185">Reference proteome</keyword>
<dbReference type="Proteomes" id="UP000243524">
    <property type="component" value="Unassembled WGS sequence"/>
</dbReference>
<organism evidence="1 2">
    <name type="scientific">Halalkalibacillus sediminis</name>
    <dbReference type="NCBI Taxonomy" id="2018042"/>
    <lineage>
        <taxon>Bacteria</taxon>
        <taxon>Bacillati</taxon>
        <taxon>Bacillota</taxon>
        <taxon>Bacilli</taxon>
        <taxon>Bacillales</taxon>
        <taxon>Bacillaceae</taxon>
        <taxon>Halalkalibacillus</taxon>
    </lineage>
</organism>
<dbReference type="EMBL" id="PJNH01000002">
    <property type="protein sequence ID" value="PKR77731.1"/>
    <property type="molecule type" value="Genomic_DNA"/>
</dbReference>
<dbReference type="Pfam" id="PF09551">
    <property type="entry name" value="Spore_II_R"/>
    <property type="match status" value="1"/>
</dbReference>
<proteinExistence type="predicted"/>
<evidence type="ECO:0000313" key="1">
    <source>
        <dbReference type="EMBL" id="PKR77731.1"/>
    </source>
</evidence>
<gene>
    <name evidence="1" type="primary">spoIIR</name>
    <name evidence="1" type="ORF">CEY16_07310</name>
</gene>
<evidence type="ECO:0000313" key="2">
    <source>
        <dbReference type="Proteomes" id="UP000243524"/>
    </source>
</evidence>
<dbReference type="NCBIfam" id="TIGR02837">
    <property type="entry name" value="spore_II_R"/>
    <property type="match status" value="1"/>
</dbReference>
<dbReference type="OrthoDB" id="9793324at2"/>
<sequence>MKYTIAIILLLIIFQVAYTETVAEPQDDYQVIPDEAIRLRILANSNSDEDQTIKRQVRDDVNEQITEWVEELTSIEDARSIIQTRLGEIEAIAQATAGQQAVSVSYGPVEFPSKVYDTFVYPGGTYEAVLIEIGDGLGDNWWCVLFPPLCFVDFADGTTVLDHDEEEQDEEPEVKFFLWEWLKKIFGALNGD</sequence>
<reference evidence="1 2" key="1">
    <citation type="submission" date="2017-06" db="EMBL/GenBank/DDBJ databases">
        <title>the draft geome sequence of Illustriluteabacillus marina B3227.</title>
        <authorList>
            <person name="He R.-H."/>
            <person name="Du Z.-J."/>
        </authorList>
    </citation>
    <scope>NUCLEOTIDE SEQUENCE [LARGE SCALE GENOMIC DNA]</scope>
    <source>
        <strain evidence="1 2">B3227</strain>
    </source>
</reference>
<protein>
    <submittedName>
        <fullName evidence="1">Stage II sporulation protein R</fullName>
    </submittedName>
</protein>
<dbReference type="AlphaFoldDB" id="A0A2I0QTR5"/>
<accession>A0A2I0QTR5</accession>
<dbReference type="InterPro" id="IPR014202">
    <property type="entry name" value="Spore_II_R"/>
</dbReference>
<name>A0A2I0QTR5_9BACI</name>
<dbReference type="RefSeq" id="WP_101331339.1">
    <property type="nucleotide sequence ID" value="NZ_PJNH01000002.1"/>
</dbReference>